<organism evidence="2 3">
    <name type="scientific">Solea senegalensis</name>
    <name type="common">Senegalese sole</name>
    <dbReference type="NCBI Taxonomy" id="28829"/>
    <lineage>
        <taxon>Eukaryota</taxon>
        <taxon>Metazoa</taxon>
        <taxon>Chordata</taxon>
        <taxon>Craniata</taxon>
        <taxon>Vertebrata</taxon>
        <taxon>Euteleostomi</taxon>
        <taxon>Actinopterygii</taxon>
        <taxon>Neopterygii</taxon>
        <taxon>Teleostei</taxon>
        <taxon>Neoteleostei</taxon>
        <taxon>Acanthomorphata</taxon>
        <taxon>Carangaria</taxon>
        <taxon>Pleuronectiformes</taxon>
        <taxon>Pleuronectoidei</taxon>
        <taxon>Soleidae</taxon>
        <taxon>Solea</taxon>
    </lineage>
</organism>
<dbReference type="AlphaFoldDB" id="A0AAV6Q2B8"/>
<feature type="region of interest" description="Disordered" evidence="1">
    <location>
        <begin position="51"/>
        <end position="77"/>
    </location>
</feature>
<protein>
    <submittedName>
        <fullName evidence="2">Uncharacterized protein</fullName>
    </submittedName>
</protein>
<comment type="caution">
    <text evidence="2">The sequence shown here is derived from an EMBL/GenBank/DDBJ whole genome shotgun (WGS) entry which is preliminary data.</text>
</comment>
<keyword evidence="3" id="KW-1185">Reference proteome</keyword>
<sequence>MAINVTVWQSDTQSLLLAMYDMLMKRICQAVSLLSLVGLLCSNVSFNPLNEERTLSPAGGTEERPHQAQTRDNESGVALALDRDGEHQAGTLSAEQETLIFTQFKLHLLSQ</sequence>
<feature type="compositionally biased region" description="Basic and acidic residues" evidence="1">
    <location>
        <begin position="61"/>
        <end position="74"/>
    </location>
</feature>
<evidence type="ECO:0000313" key="3">
    <source>
        <dbReference type="Proteomes" id="UP000693946"/>
    </source>
</evidence>
<gene>
    <name evidence="2" type="ORF">JOB18_017372</name>
</gene>
<dbReference type="EMBL" id="JAGKHQ010000019">
    <property type="protein sequence ID" value="KAG7482264.1"/>
    <property type="molecule type" value="Genomic_DNA"/>
</dbReference>
<evidence type="ECO:0000313" key="2">
    <source>
        <dbReference type="EMBL" id="KAG7482264.1"/>
    </source>
</evidence>
<dbReference type="Proteomes" id="UP000693946">
    <property type="component" value="Linkage Group LG7"/>
</dbReference>
<proteinExistence type="predicted"/>
<reference evidence="2 3" key="1">
    <citation type="journal article" date="2021" name="Sci. Rep.">
        <title>Chromosome anchoring in Senegalese sole (Solea senegalensis) reveals sex-associated markers and genome rearrangements in flatfish.</title>
        <authorList>
            <person name="Guerrero-Cozar I."/>
            <person name="Gomez-Garrido J."/>
            <person name="Berbel C."/>
            <person name="Martinez-Blanch J.F."/>
            <person name="Alioto T."/>
            <person name="Claros M.G."/>
            <person name="Gagnaire P.A."/>
            <person name="Manchado M."/>
        </authorList>
    </citation>
    <scope>NUCLEOTIDE SEQUENCE [LARGE SCALE GENOMIC DNA]</scope>
    <source>
        <strain evidence="2">Sse05_10M</strain>
    </source>
</reference>
<evidence type="ECO:0000256" key="1">
    <source>
        <dbReference type="SAM" id="MobiDB-lite"/>
    </source>
</evidence>
<accession>A0AAV6Q2B8</accession>
<name>A0AAV6Q2B8_SOLSE</name>